<dbReference type="EMBL" id="CP081303">
    <property type="protein sequence ID" value="QZE15396.1"/>
    <property type="molecule type" value="Genomic_DNA"/>
</dbReference>
<name>A0AC61NI70_9BACT</name>
<sequence>MGQNLFYIALGGSLGSICRFLIAYLFRRIDFSFPLGTLIANLLGCLLIGVFYTMIKESHFLSQEIRYIGIIGFCGSFTTFSSFVYENLVMIEKGQLWTFAAYALVSFILGLGSIVIGVKA</sequence>
<evidence type="ECO:0000313" key="1">
    <source>
        <dbReference type="EMBL" id="QZE15396.1"/>
    </source>
</evidence>
<dbReference type="Proteomes" id="UP000826212">
    <property type="component" value="Chromosome"/>
</dbReference>
<gene>
    <name evidence="1" type="primary">crcB</name>
    <name evidence="1" type="ORF">K4L44_06065</name>
</gene>
<organism evidence="1 2">
    <name type="scientific">Halosquirtibacter laminarini</name>
    <dbReference type="NCBI Taxonomy" id="3374600"/>
    <lineage>
        <taxon>Bacteria</taxon>
        <taxon>Pseudomonadati</taxon>
        <taxon>Bacteroidota</taxon>
        <taxon>Bacteroidia</taxon>
        <taxon>Marinilabiliales</taxon>
        <taxon>Prolixibacteraceae</taxon>
        <taxon>Halosquirtibacter</taxon>
    </lineage>
</organism>
<accession>A0AC61NI70</accession>
<evidence type="ECO:0000313" key="2">
    <source>
        <dbReference type="Proteomes" id="UP000826212"/>
    </source>
</evidence>
<keyword evidence="2" id="KW-1185">Reference proteome</keyword>
<reference evidence="1" key="1">
    <citation type="submission" date="2021-08" db="EMBL/GenBank/DDBJ databases">
        <title>Novel anaerobic bacterium isolated from sea squirt in East Sea, Republic of Korea.</title>
        <authorList>
            <person name="Nguyen T.H."/>
            <person name="Li Z."/>
            <person name="Lee Y.-J."/>
            <person name="Ko J."/>
            <person name="Kim S.-G."/>
        </authorList>
    </citation>
    <scope>NUCLEOTIDE SEQUENCE</scope>
    <source>
        <strain evidence="1">KCTC 25031</strain>
    </source>
</reference>
<proteinExistence type="predicted"/>
<protein>
    <submittedName>
        <fullName evidence="1">Fluoride efflux transporter CrcB</fullName>
    </submittedName>
</protein>